<gene>
    <name evidence="1" type="ordered locus">RSal33209_0807</name>
</gene>
<protein>
    <recommendedName>
        <fullName evidence="3">Activator of Hsp90 ATPase 1 family protein</fullName>
    </recommendedName>
</protein>
<dbReference type="SUPFAM" id="SSF55961">
    <property type="entry name" value="Bet v1-like"/>
    <property type="match status" value="1"/>
</dbReference>
<keyword evidence="2" id="KW-1185">Reference proteome</keyword>
<evidence type="ECO:0000313" key="2">
    <source>
        <dbReference type="Proteomes" id="UP000002007"/>
    </source>
</evidence>
<dbReference type="eggNOG" id="COG3832">
    <property type="taxonomic scope" value="Bacteria"/>
</dbReference>
<dbReference type="InterPro" id="IPR023393">
    <property type="entry name" value="START-like_dom_sf"/>
</dbReference>
<proteinExistence type="predicted"/>
<reference evidence="2" key="1">
    <citation type="journal article" date="2008" name="J. Bacteriol.">
        <title>Genome sequence of the fish pathogen Renibacterium salmoninarum suggests reductive evolution away from an environmental Arthrobacter ancestor.</title>
        <authorList>
            <person name="Wiens G.D."/>
            <person name="Rockey D.D."/>
            <person name="Wu Z."/>
            <person name="Chang J."/>
            <person name="Levy R."/>
            <person name="Crane S."/>
            <person name="Chen D.S."/>
            <person name="Capri G.R."/>
            <person name="Burnett J.R."/>
            <person name="Sudheesh P.S."/>
            <person name="Schipma M.J."/>
            <person name="Burd H."/>
            <person name="Bhattacharyya A."/>
            <person name="Rhodes L.D."/>
            <person name="Kaul R."/>
            <person name="Strom M.S."/>
        </authorList>
    </citation>
    <scope>NUCLEOTIDE SEQUENCE [LARGE SCALE GENOMIC DNA]</scope>
    <source>
        <strain evidence="2">ATCC 33209 / DSM 20767 / JCM 11484 / NBRC 15589 / NCIMB 2235</strain>
    </source>
</reference>
<dbReference type="EMBL" id="CP000910">
    <property type="protein sequence ID" value="ABY22551.1"/>
    <property type="molecule type" value="Genomic_DNA"/>
</dbReference>
<dbReference type="KEGG" id="rsa:RSal33209_0807"/>
<organism evidence="1 2">
    <name type="scientific">Renibacterium salmoninarum (strain ATCC 33209 / DSM 20767 / JCM 11484 / NBRC 15589 / NCIMB 2235)</name>
    <dbReference type="NCBI Taxonomy" id="288705"/>
    <lineage>
        <taxon>Bacteria</taxon>
        <taxon>Bacillati</taxon>
        <taxon>Actinomycetota</taxon>
        <taxon>Actinomycetes</taxon>
        <taxon>Micrococcales</taxon>
        <taxon>Micrococcaceae</taxon>
        <taxon>Renibacterium</taxon>
    </lineage>
</organism>
<sequence length="172" mass="19184">MTSVTNPTKHEADLMERLFSHTTENHAIDGDSTVLRDRAAQADIPLPPSQVSEAFTDLIHLWWPLAEYSVFGAESHVEFDDGQLVEEALDGRQFLWATVLDSQPSQLKLAWFLGAATGSSTNVSVDFEALETGCRLSLRQNGWQPGASGKEQFEKYQDWPHILASFSRFMGV</sequence>
<dbReference type="Gene3D" id="3.30.530.20">
    <property type="match status" value="1"/>
</dbReference>
<dbReference type="AlphaFoldDB" id="A9WQI1"/>
<accession>A9WQI1</accession>
<name>A9WQI1_RENSM</name>
<evidence type="ECO:0000313" key="1">
    <source>
        <dbReference type="EMBL" id="ABY22551.1"/>
    </source>
</evidence>
<dbReference type="Proteomes" id="UP000002007">
    <property type="component" value="Chromosome"/>
</dbReference>
<dbReference type="HOGENOM" id="CLU_112319_0_0_11"/>
<evidence type="ECO:0008006" key="3">
    <source>
        <dbReference type="Google" id="ProtNLM"/>
    </source>
</evidence>
<dbReference type="STRING" id="288705.RSal33209_0807"/>